<dbReference type="FunFam" id="3.40.850.10:FF:000063">
    <property type="entry name" value="Kinesin-like protein"/>
    <property type="match status" value="1"/>
</dbReference>
<dbReference type="InterPro" id="IPR008984">
    <property type="entry name" value="SMAD_FHA_dom_sf"/>
</dbReference>
<dbReference type="InterPro" id="IPR027417">
    <property type="entry name" value="P-loop_NTPase"/>
</dbReference>
<protein>
    <recommendedName>
        <fullName evidence="10">Kinesin-like protein 6</fullName>
    </recommendedName>
</protein>
<feature type="coiled-coil region" evidence="13">
    <location>
        <begin position="359"/>
        <end position="425"/>
    </location>
</feature>
<keyword evidence="11" id="KW-0694">RNA-binding</keyword>
<dbReference type="PROSITE" id="PS50889">
    <property type="entry name" value="S4"/>
    <property type="match status" value="1"/>
</dbReference>
<evidence type="ECO:0000256" key="12">
    <source>
        <dbReference type="PROSITE-ProRule" id="PRU00283"/>
    </source>
</evidence>
<dbReference type="Gene3D" id="3.40.850.10">
    <property type="entry name" value="Kinesin motor domain"/>
    <property type="match status" value="1"/>
</dbReference>
<evidence type="ECO:0000259" key="15">
    <source>
        <dbReference type="PROSITE" id="PS50067"/>
    </source>
</evidence>
<name>A0AAE9IRQ4_CAEBR</name>
<feature type="compositionally biased region" description="Polar residues" evidence="14">
    <location>
        <begin position="910"/>
        <end position="921"/>
    </location>
</feature>
<evidence type="ECO:0000313" key="17">
    <source>
        <dbReference type="Proteomes" id="UP000827892"/>
    </source>
</evidence>
<comment type="function">
    <text evidence="9">Microtubule-dependent motor protein required for mitochondrion morphology and transport of mitochondria in neuronal cells.</text>
</comment>
<dbReference type="GO" id="GO:0003777">
    <property type="term" value="F:microtubule motor activity"/>
    <property type="evidence" value="ECO:0007669"/>
    <property type="project" value="InterPro"/>
</dbReference>
<evidence type="ECO:0000256" key="3">
    <source>
        <dbReference type="ARBA" id="ARBA00022741"/>
    </source>
</evidence>
<feature type="domain" description="Kinesin motor" evidence="15">
    <location>
        <begin position="6"/>
        <end position="358"/>
    </location>
</feature>
<feature type="region of interest" description="Disordered" evidence="14">
    <location>
        <begin position="897"/>
        <end position="936"/>
    </location>
</feature>
<evidence type="ECO:0000256" key="5">
    <source>
        <dbReference type="ARBA" id="ARBA00023054"/>
    </source>
</evidence>
<dbReference type="Gene3D" id="2.60.200.20">
    <property type="match status" value="1"/>
</dbReference>
<evidence type="ECO:0000256" key="11">
    <source>
        <dbReference type="PROSITE-ProRule" id="PRU00182"/>
    </source>
</evidence>
<dbReference type="PRINTS" id="PR00380">
    <property type="entry name" value="KINESINHEAVY"/>
</dbReference>
<dbReference type="SUPFAM" id="SSF52540">
    <property type="entry name" value="P-loop containing nucleoside triphosphate hydrolases"/>
    <property type="match status" value="1"/>
</dbReference>
<evidence type="ECO:0000256" key="14">
    <source>
        <dbReference type="SAM" id="MobiDB-lite"/>
    </source>
</evidence>
<reference evidence="16 17" key="1">
    <citation type="submission" date="2022-05" db="EMBL/GenBank/DDBJ databases">
        <title>Chromosome-level reference genomes for two strains of Caenorhabditis briggsae: an improved platform for comparative genomics.</title>
        <authorList>
            <person name="Stevens L."/>
            <person name="Andersen E.C."/>
        </authorList>
    </citation>
    <scope>NUCLEOTIDE SEQUENCE [LARGE SCALE GENOMIC DNA]</scope>
    <source>
        <strain evidence="16">QX1410_ONT</strain>
        <tissue evidence="16">Whole-organism</tissue>
    </source>
</reference>
<dbReference type="PROSITE" id="PS50067">
    <property type="entry name" value="KINESIN_MOTOR_2"/>
    <property type="match status" value="1"/>
</dbReference>
<evidence type="ECO:0000256" key="7">
    <source>
        <dbReference type="ARBA" id="ARBA00023136"/>
    </source>
</evidence>
<evidence type="ECO:0000256" key="10">
    <source>
        <dbReference type="ARBA" id="ARBA00079247"/>
    </source>
</evidence>
<evidence type="ECO:0000256" key="13">
    <source>
        <dbReference type="SAM" id="Coils"/>
    </source>
</evidence>
<dbReference type="InterPro" id="IPR035892">
    <property type="entry name" value="C2_domain_sf"/>
</dbReference>
<dbReference type="InterPro" id="IPR036961">
    <property type="entry name" value="Kinesin_motor_dom_sf"/>
</dbReference>
<dbReference type="CDD" id="cd01365">
    <property type="entry name" value="KISc_KIF1A_KIF1B"/>
    <property type="match status" value="1"/>
</dbReference>
<dbReference type="InterPro" id="IPR000253">
    <property type="entry name" value="FHA_dom"/>
</dbReference>
<keyword evidence="4 12" id="KW-0067">ATP-binding</keyword>
<keyword evidence="3 12" id="KW-0547">Nucleotide-binding</keyword>
<sequence length="1493" mass="165245">MGKGDSIIVAVRVRPFNDRETKRNCKLVIEMPDEETTVIRDPKTNEEKRFTYDHSYWSHDGFSEKKNGYFEPENAHYADQKRVFEDLGRGVLANAWAGYNCSLFAYGQTGSGKSYSIVGFKNNKGIVPIVCEELFKQIADNKKKNMQFEVFVSMMEIYCEKVRDLLTSTPPPKGGLKVREHPKNGFYVENLTTVPVNSFKEIEAKIEEGTKQRTIAATQMNATSSRAHTIVKITFNQKSSKQAGGTSMKKSEINLVDLAGSERQSAAGTEGDRLKEGIVINQSLTTLGRVIKALHDSQKAKGGKKMQIPYRDSVLTCLLKNALGGNSKTIMIAAISPADINFEETLSTLRFADRAKSIKTNAVVNENQTERALRELREENLRLQSQIQGGGATGDASNEEIEKLRRQLAENQKEMEEMEKSWQQKIAEEAAKHAGGASEKAEMEAKKRKMCHLWNLNEDPALTNVIVHFIPVGETVVGNKPTSSGNFIQMSGLSILQQHVVLKNDGNNQVTLNPCSEDLDIFINGKPVHGETQLQQNDRVFFGGNHLYVFNNPTKKGIKTDITYDTAQAEIAQNHAAALGNRGIGGGSKRDLILEEELMSTLPLVQRANAMATELGRNVKFEIVLVSPEMRGLTSGLTEIWIKVHNISEDTYFLWEKSRFMNRYYGMQEMYEAKQDGSDGWNMPKERDPFYEPPDSPVFIASSVVFLQSLAYLIDVEEQFPIVDLSGQEIGLLTVGLSPCSTTGKELRGEYVENPSQLIGKNIAFKVKVISAVGLPRRILKSNCKYRFFGSKKMTTTPTVSGNTPSYGHEETFQFKPVTKEFADYLANSNLYITFWGTQRPRGANSRRNSVSTIGSGGAREGPNRTRRVEKLVQNAKSAENRNISVKALETVLKGVDDNENRKTRKQSMKKASSTTAIKSRSGSKKPKANSPKVQLSKLWRVRKTNKTQGDKYNRVLYSVEREFAMVPVLVLLVSLIFADGYVIGGGTQPGGNQYNPSSPIYNGGIGGGVSPGGGSNNGGGGVQRDEGGYCNYNTDCRSGLYCTPSVNGVKICLSSSNGGGGNGFPSGCSTSSNCANGGVCVVKNGVGSCQIQTGGYISPARQEFSEDVFSKNAPEPGKLNSACERDADCDDDLSCTLYFGEMMCRNPIKPLVPLRCESDAECPSMEYLCVFSTAMQDRVCWKYGDVVTDGYVIPIKHKISMELQKSTTSPPPPPKTPKPIENNGFFAESRAIFDREPEPGSLLTSTLQKRADDDSISFSKNLDSSKSPIYVKIEDVPEVSGQHDGEAVRTTKVIVKEEEKVDSELLNSGIQKTKIGEGVEVVENEPIDPMATVCQHDYHCRMGESCSGRVRFVDRNITVCRYDILKKHRQCIYHSDCLSGQRCTPKSKDLATCETDISATLGSIECFYDYECSGGEKCTLIDDKQRKFVCRPSPTSDPRMNQICTTNAQCPFQQVCRQSAGISICVDVSISKNPAMLHERLWRFLRNFIFHR</sequence>
<dbReference type="GO" id="GO:0007018">
    <property type="term" value="P:microtubule-based movement"/>
    <property type="evidence" value="ECO:0007669"/>
    <property type="project" value="InterPro"/>
</dbReference>
<keyword evidence="5 13" id="KW-0175">Coiled coil</keyword>
<dbReference type="GO" id="GO:0005524">
    <property type="term" value="F:ATP binding"/>
    <property type="evidence" value="ECO:0007669"/>
    <property type="project" value="UniProtKB-UniRule"/>
</dbReference>
<dbReference type="Pfam" id="PF00498">
    <property type="entry name" value="FHA"/>
    <property type="match status" value="1"/>
</dbReference>
<dbReference type="CDD" id="cd22709">
    <property type="entry name" value="FHA_KIF28P"/>
    <property type="match status" value="1"/>
</dbReference>
<keyword evidence="6" id="KW-0496">Mitochondrion</keyword>
<dbReference type="InterPro" id="IPR022140">
    <property type="entry name" value="Kinesin-like_KIF1-typ"/>
</dbReference>
<dbReference type="SMART" id="SM00129">
    <property type="entry name" value="KISc"/>
    <property type="match status" value="1"/>
</dbReference>
<proteinExistence type="inferred from homology"/>
<dbReference type="GO" id="GO:0008017">
    <property type="term" value="F:microtubule binding"/>
    <property type="evidence" value="ECO:0007669"/>
    <property type="project" value="InterPro"/>
</dbReference>
<evidence type="ECO:0000256" key="9">
    <source>
        <dbReference type="ARBA" id="ARBA00054688"/>
    </source>
</evidence>
<evidence type="ECO:0000256" key="8">
    <source>
        <dbReference type="ARBA" id="ARBA00023175"/>
    </source>
</evidence>
<dbReference type="EMBL" id="CP090893">
    <property type="protein sequence ID" value="ULU03142.1"/>
    <property type="molecule type" value="Genomic_DNA"/>
</dbReference>
<keyword evidence="2" id="KW-0813">Transport</keyword>
<keyword evidence="7" id="KW-0472">Membrane</keyword>
<evidence type="ECO:0000256" key="4">
    <source>
        <dbReference type="ARBA" id="ARBA00022840"/>
    </source>
</evidence>
<evidence type="ECO:0000256" key="2">
    <source>
        <dbReference type="ARBA" id="ARBA00022448"/>
    </source>
</evidence>
<dbReference type="Proteomes" id="UP000827892">
    <property type="component" value="Chromosome III"/>
</dbReference>
<dbReference type="Pfam" id="PF12423">
    <property type="entry name" value="KIF1B"/>
    <property type="match status" value="1"/>
</dbReference>
<evidence type="ECO:0000256" key="1">
    <source>
        <dbReference type="ARBA" id="ARBA00004318"/>
    </source>
</evidence>
<keyword evidence="8 12" id="KW-0505">Motor protein</keyword>
<dbReference type="FunFam" id="2.60.200.20:FF:000034">
    <property type="entry name" value="kinesin-like protein KIF28P"/>
    <property type="match status" value="1"/>
</dbReference>
<gene>
    <name evidence="16" type="ORF">L3Y34_002612</name>
</gene>
<dbReference type="PANTHER" id="PTHR47117">
    <property type="entry name" value="STAR-RELATED LIPID TRANSFER PROTEIN 9"/>
    <property type="match status" value="1"/>
</dbReference>
<dbReference type="GO" id="GO:0031966">
    <property type="term" value="C:mitochondrial membrane"/>
    <property type="evidence" value="ECO:0007669"/>
    <property type="project" value="UniProtKB-SubCell"/>
</dbReference>
<feature type="region of interest" description="Disordered" evidence="14">
    <location>
        <begin position="842"/>
        <end position="867"/>
    </location>
</feature>
<dbReference type="SUPFAM" id="SSF49562">
    <property type="entry name" value="C2 domain (Calcium/lipid-binding domain, CaLB)"/>
    <property type="match status" value="1"/>
</dbReference>
<evidence type="ECO:0000256" key="6">
    <source>
        <dbReference type="ARBA" id="ARBA00023128"/>
    </source>
</evidence>
<comment type="subcellular location">
    <subcellularLocation>
        <location evidence="1">Mitochondrion membrane</location>
        <topology evidence="1">Peripheral membrane protein</topology>
    </subcellularLocation>
</comment>
<dbReference type="PROSITE" id="PS00411">
    <property type="entry name" value="KINESIN_MOTOR_1"/>
    <property type="match status" value="1"/>
</dbReference>
<dbReference type="SUPFAM" id="SSF49879">
    <property type="entry name" value="SMAD/FHA domain"/>
    <property type="match status" value="1"/>
</dbReference>
<dbReference type="InterPro" id="IPR019821">
    <property type="entry name" value="Kinesin_motor_CS"/>
</dbReference>
<dbReference type="Pfam" id="PF00225">
    <property type="entry name" value="Kinesin"/>
    <property type="match status" value="1"/>
</dbReference>
<dbReference type="InterPro" id="IPR001752">
    <property type="entry name" value="Kinesin_motor_dom"/>
</dbReference>
<comment type="similarity">
    <text evidence="12">Belongs to the TRAFAC class myosin-kinesin ATPase superfamily. Kinesin family.</text>
</comment>
<feature type="binding site" evidence="12">
    <location>
        <begin position="107"/>
        <end position="114"/>
    </location>
    <ligand>
        <name>ATP</name>
        <dbReference type="ChEBI" id="CHEBI:30616"/>
    </ligand>
</feature>
<evidence type="ECO:0000313" key="16">
    <source>
        <dbReference type="EMBL" id="ULU03142.1"/>
    </source>
</evidence>
<organism evidence="16 17">
    <name type="scientific">Caenorhabditis briggsae</name>
    <dbReference type="NCBI Taxonomy" id="6238"/>
    <lineage>
        <taxon>Eukaryota</taxon>
        <taxon>Metazoa</taxon>
        <taxon>Ecdysozoa</taxon>
        <taxon>Nematoda</taxon>
        <taxon>Chromadorea</taxon>
        <taxon>Rhabditida</taxon>
        <taxon>Rhabditina</taxon>
        <taxon>Rhabditomorpha</taxon>
        <taxon>Rhabditoidea</taxon>
        <taxon>Rhabditidae</taxon>
        <taxon>Peloderinae</taxon>
        <taxon>Caenorhabditis</taxon>
    </lineage>
</organism>
<accession>A0AAE9IRQ4</accession>
<dbReference type="GO" id="GO:0003723">
    <property type="term" value="F:RNA binding"/>
    <property type="evidence" value="ECO:0007669"/>
    <property type="project" value="UniProtKB-KW"/>
</dbReference>